<keyword evidence="5 7" id="KW-1133">Transmembrane helix</keyword>
<evidence type="ECO:0000256" key="8">
    <source>
        <dbReference type="SAM" id="SignalP"/>
    </source>
</evidence>
<evidence type="ECO:0000313" key="10">
    <source>
        <dbReference type="Proteomes" id="UP000245119"/>
    </source>
</evidence>
<keyword evidence="8" id="KW-0732">Signal</keyword>
<dbReference type="Proteomes" id="UP000245119">
    <property type="component" value="Linkage Group LG14"/>
</dbReference>
<name>A0A2T7NAT6_POMCA</name>
<keyword evidence="6 7" id="KW-0472">Membrane</keyword>
<evidence type="ECO:0000256" key="1">
    <source>
        <dbReference type="ARBA" id="ARBA00004141"/>
    </source>
</evidence>
<sequence>MTTRALALVAAVVAISCLLWHQTLSHNLSEDNKPAKNDGKKFRGRYLENTSGVRENTAIANGGPYAAALVSTGSEATSNGDGLNDTSNDIIDISVQLPVLSYPFPLPSGVVIVFMNSVEQVTVNFTLRCSSSREKYVLEVVLNQQERHFVARLAEPVNVSISCSEAFSGLPAISGIRNVSGTFNISIVSGLLGKGVLRFFLTSLHKNGSSIGDGEMDVGKDNVISDDSTSTFLVRSSDLSTSATSRDDDDSSARRQVHQTFILIVRQQEMIDDIFRIATFIIVALATVGMGCKTDLAVVREVLKKPFAPAVGFVSHLWVGADDPARQSCRQLRHFHLRGMSRGWHVQPVFLPAGRRHLAVRHHDNHQHYRIAGDAASMAVHARRHHRQGAMEQLTIPYVRILQILALIIVPLFVGILVRYQLPRVKKFILKVITPFSLLTVLFFVTVGIYANRFIFELLDPMTILAGCLLPYIGYIIGGIFALICRQPWFRVKTIAIETGVQNVGVAFLILLFSLPAPDGELAAVGPAASALMTPLPIFVMTVAYMTYNKCKGRPLTGRKDKPIKDTILQERLSKEMEVVTGKMVDDTD</sequence>
<dbReference type="AlphaFoldDB" id="A0A2T7NAT6"/>
<comment type="similarity">
    <text evidence="2">Belongs to the bile acid:sodium symporter (BASS) (TC 2.A.28) family.</text>
</comment>
<feature type="chain" id="PRO_5015668593" description="Ileal sodium/bile acid cotransporter" evidence="8">
    <location>
        <begin position="26"/>
        <end position="589"/>
    </location>
</feature>
<feature type="transmembrane region" description="Helical" evidence="7">
    <location>
        <begin position="463"/>
        <end position="483"/>
    </location>
</feature>
<protein>
    <recommendedName>
        <fullName evidence="11">Ileal sodium/bile acid cotransporter</fullName>
    </recommendedName>
</protein>
<evidence type="ECO:0000256" key="2">
    <source>
        <dbReference type="ARBA" id="ARBA00006528"/>
    </source>
</evidence>
<reference evidence="9 10" key="1">
    <citation type="submission" date="2018-04" db="EMBL/GenBank/DDBJ databases">
        <title>The genome of golden apple snail Pomacea canaliculata provides insight into stress tolerance and invasive adaptation.</title>
        <authorList>
            <person name="Liu C."/>
            <person name="Liu B."/>
            <person name="Ren Y."/>
            <person name="Zhang Y."/>
            <person name="Wang H."/>
            <person name="Li S."/>
            <person name="Jiang F."/>
            <person name="Yin L."/>
            <person name="Zhang G."/>
            <person name="Qian W."/>
            <person name="Fan W."/>
        </authorList>
    </citation>
    <scope>NUCLEOTIDE SEQUENCE [LARGE SCALE GENOMIC DNA]</scope>
    <source>
        <strain evidence="9">SZHN2017</strain>
        <tissue evidence="9">Muscle</tissue>
    </source>
</reference>
<organism evidence="9 10">
    <name type="scientific">Pomacea canaliculata</name>
    <name type="common">Golden apple snail</name>
    <dbReference type="NCBI Taxonomy" id="400727"/>
    <lineage>
        <taxon>Eukaryota</taxon>
        <taxon>Metazoa</taxon>
        <taxon>Spiralia</taxon>
        <taxon>Lophotrochozoa</taxon>
        <taxon>Mollusca</taxon>
        <taxon>Gastropoda</taxon>
        <taxon>Caenogastropoda</taxon>
        <taxon>Architaenioglossa</taxon>
        <taxon>Ampullarioidea</taxon>
        <taxon>Ampullariidae</taxon>
        <taxon>Pomacea</taxon>
    </lineage>
</organism>
<comment type="caution">
    <text evidence="9">The sequence shown here is derived from an EMBL/GenBank/DDBJ whole genome shotgun (WGS) entry which is preliminary data.</text>
</comment>
<evidence type="ECO:0000256" key="4">
    <source>
        <dbReference type="ARBA" id="ARBA00022847"/>
    </source>
</evidence>
<feature type="transmembrane region" description="Helical" evidence="7">
    <location>
        <begin position="527"/>
        <end position="548"/>
    </location>
</feature>
<feature type="signal peptide" evidence="8">
    <location>
        <begin position="1"/>
        <end position="25"/>
    </location>
</feature>
<dbReference type="InterPro" id="IPR038770">
    <property type="entry name" value="Na+/solute_symporter_sf"/>
</dbReference>
<evidence type="ECO:0000313" key="9">
    <source>
        <dbReference type="EMBL" id="PVD18286.1"/>
    </source>
</evidence>
<keyword evidence="10" id="KW-1185">Reference proteome</keyword>
<feature type="transmembrane region" description="Helical" evidence="7">
    <location>
        <begin position="432"/>
        <end position="451"/>
    </location>
</feature>
<keyword evidence="4" id="KW-0813">Transport</keyword>
<evidence type="ECO:0000256" key="7">
    <source>
        <dbReference type="SAM" id="Phobius"/>
    </source>
</evidence>
<keyword evidence="4" id="KW-0769">Symport</keyword>
<evidence type="ECO:0000256" key="3">
    <source>
        <dbReference type="ARBA" id="ARBA00022692"/>
    </source>
</evidence>
<feature type="transmembrane region" description="Helical" evidence="7">
    <location>
        <begin position="401"/>
        <end position="420"/>
    </location>
</feature>
<accession>A0A2T7NAT6</accession>
<comment type="subcellular location">
    <subcellularLocation>
        <location evidence="1">Membrane</location>
        <topology evidence="1">Multi-pass membrane protein</topology>
    </subcellularLocation>
</comment>
<dbReference type="EMBL" id="PZQS01000014">
    <property type="protein sequence ID" value="PVD18286.1"/>
    <property type="molecule type" value="Genomic_DNA"/>
</dbReference>
<gene>
    <name evidence="9" type="ORF">C0Q70_20835</name>
</gene>
<feature type="transmembrane region" description="Helical" evidence="7">
    <location>
        <begin position="495"/>
        <end position="515"/>
    </location>
</feature>
<dbReference type="Pfam" id="PF01758">
    <property type="entry name" value="SBF"/>
    <property type="match status" value="1"/>
</dbReference>
<dbReference type="InterPro" id="IPR004710">
    <property type="entry name" value="Bilac:Na_transpt"/>
</dbReference>
<evidence type="ECO:0000256" key="6">
    <source>
        <dbReference type="ARBA" id="ARBA00023136"/>
    </source>
</evidence>
<evidence type="ECO:0000256" key="5">
    <source>
        <dbReference type="ARBA" id="ARBA00022989"/>
    </source>
</evidence>
<dbReference type="PANTHER" id="PTHR10361">
    <property type="entry name" value="SODIUM-BILE ACID COTRANSPORTER"/>
    <property type="match status" value="1"/>
</dbReference>
<dbReference type="PROSITE" id="PS51257">
    <property type="entry name" value="PROKAR_LIPOPROTEIN"/>
    <property type="match status" value="1"/>
</dbReference>
<dbReference type="Gene3D" id="1.20.1530.20">
    <property type="match status" value="1"/>
</dbReference>
<evidence type="ECO:0008006" key="11">
    <source>
        <dbReference type="Google" id="ProtNLM"/>
    </source>
</evidence>
<proteinExistence type="inferred from homology"/>
<keyword evidence="3 7" id="KW-0812">Transmembrane</keyword>
<dbReference type="OrthoDB" id="203097at2759"/>
<dbReference type="GO" id="GO:0015293">
    <property type="term" value="F:symporter activity"/>
    <property type="evidence" value="ECO:0007669"/>
    <property type="project" value="UniProtKB-KW"/>
</dbReference>
<dbReference type="GO" id="GO:0016020">
    <property type="term" value="C:membrane"/>
    <property type="evidence" value="ECO:0007669"/>
    <property type="project" value="UniProtKB-SubCell"/>
</dbReference>
<dbReference type="InterPro" id="IPR002657">
    <property type="entry name" value="BilAc:Na_symport/Acr3"/>
</dbReference>
<dbReference type="PANTHER" id="PTHR10361:SF28">
    <property type="entry name" value="P3 PROTEIN-RELATED"/>
    <property type="match status" value="1"/>
</dbReference>